<feature type="binding site" evidence="5">
    <location>
        <position position="80"/>
    </location>
    <ligand>
        <name>S-adenosyl-L-methionine</name>
        <dbReference type="ChEBI" id="CHEBI:59789"/>
    </ligand>
</feature>
<feature type="binding site" evidence="4">
    <location>
        <position position="41"/>
    </location>
    <ligand>
        <name>Zn(2+)</name>
        <dbReference type="ChEBI" id="CHEBI:29105"/>
    </ligand>
</feature>
<dbReference type="GO" id="GO:0032259">
    <property type="term" value="P:methylation"/>
    <property type="evidence" value="ECO:0007669"/>
    <property type="project" value="UniProtKB-KW"/>
</dbReference>
<name>A0A0R2C351_9LACO</name>
<dbReference type="Pfam" id="PF13847">
    <property type="entry name" value="Methyltransf_31"/>
    <property type="match status" value="1"/>
</dbReference>
<proteinExistence type="predicted"/>
<feature type="domain" description="Methyltransferase" evidence="6">
    <location>
        <begin position="96"/>
        <end position="185"/>
    </location>
</feature>
<dbReference type="InterPro" id="IPR048647">
    <property type="entry name" value="RlmA_N"/>
</dbReference>
<evidence type="ECO:0000256" key="5">
    <source>
        <dbReference type="PIRSR" id="PIRSR018249-2"/>
    </source>
</evidence>
<dbReference type="CDD" id="cd02440">
    <property type="entry name" value="AdoMet_MTases"/>
    <property type="match status" value="1"/>
</dbReference>
<dbReference type="SUPFAM" id="SSF53335">
    <property type="entry name" value="S-adenosyl-L-methionine-dependent methyltransferases"/>
    <property type="match status" value="1"/>
</dbReference>
<dbReference type="STRING" id="1133569.FD21_GL001693"/>
<evidence type="ECO:0000259" key="6">
    <source>
        <dbReference type="Pfam" id="PF13847"/>
    </source>
</evidence>
<dbReference type="InterPro" id="IPR016718">
    <property type="entry name" value="rRNA_m1G-MeTrfase_A_prd"/>
</dbReference>
<comment type="caution">
    <text evidence="8">The sequence shown here is derived from an EMBL/GenBank/DDBJ whole genome shotgun (WGS) entry which is preliminary data.</text>
</comment>
<reference evidence="8 9" key="1">
    <citation type="journal article" date="2015" name="Genome Announc.">
        <title>Expanding the biotechnology potential of lactobacilli through comparative genomics of 213 strains and associated genera.</title>
        <authorList>
            <person name="Sun Z."/>
            <person name="Harris H.M."/>
            <person name="McCann A."/>
            <person name="Guo C."/>
            <person name="Argimon S."/>
            <person name="Zhang W."/>
            <person name="Yang X."/>
            <person name="Jeffery I.B."/>
            <person name="Cooney J.C."/>
            <person name="Kagawa T.F."/>
            <person name="Liu W."/>
            <person name="Song Y."/>
            <person name="Salvetti E."/>
            <person name="Wrobel A."/>
            <person name="Rasinkangas P."/>
            <person name="Parkhill J."/>
            <person name="Rea M.C."/>
            <person name="O'Sullivan O."/>
            <person name="Ritari J."/>
            <person name="Douillard F.P."/>
            <person name="Paul Ross R."/>
            <person name="Yang R."/>
            <person name="Briner A.E."/>
            <person name="Felis G.E."/>
            <person name="de Vos W.M."/>
            <person name="Barrangou R."/>
            <person name="Klaenhammer T.R."/>
            <person name="Caufield P.W."/>
            <person name="Cui Y."/>
            <person name="Zhang H."/>
            <person name="O'Toole P.W."/>
        </authorList>
    </citation>
    <scope>NUCLEOTIDE SEQUENCE [LARGE SCALE GENOMIC DNA]</scope>
    <source>
        <strain evidence="8 9">DSM 20605</strain>
    </source>
</reference>
<dbReference type="PIRSF" id="PIRSF018249">
    <property type="entry name" value="MyrA_prd"/>
    <property type="match status" value="1"/>
</dbReference>
<dbReference type="EMBL" id="AYYX01000056">
    <property type="protein sequence ID" value="KRM86287.1"/>
    <property type="molecule type" value="Genomic_DNA"/>
</dbReference>
<keyword evidence="2 8" id="KW-0808">Transferase</keyword>
<dbReference type="PANTHER" id="PTHR43464">
    <property type="entry name" value="METHYLTRANSFERASE"/>
    <property type="match status" value="1"/>
</dbReference>
<dbReference type="Gene3D" id="3.40.50.150">
    <property type="entry name" value="Vaccinia Virus protein VP39"/>
    <property type="match status" value="1"/>
</dbReference>
<keyword evidence="1 8" id="KW-0489">Methyltransferase</keyword>
<evidence type="ECO:0000256" key="4">
    <source>
        <dbReference type="PIRSR" id="PIRSR018249-1"/>
    </source>
</evidence>
<dbReference type="OrthoDB" id="5522265at2"/>
<organism evidence="8 9">
    <name type="scientific">Liquorilactobacillus vini DSM 20605</name>
    <dbReference type="NCBI Taxonomy" id="1133569"/>
    <lineage>
        <taxon>Bacteria</taxon>
        <taxon>Bacillati</taxon>
        <taxon>Bacillota</taxon>
        <taxon>Bacilli</taxon>
        <taxon>Lactobacillales</taxon>
        <taxon>Lactobacillaceae</taxon>
        <taxon>Liquorilactobacillus</taxon>
    </lineage>
</organism>
<dbReference type="Pfam" id="PF21302">
    <property type="entry name" value="Zn_ribbon_RlmA"/>
    <property type="match status" value="1"/>
</dbReference>
<keyword evidence="3 5" id="KW-0949">S-adenosyl-L-methionine</keyword>
<evidence type="ECO:0000313" key="9">
    <source>
        <dbReference type="Proteomes" id="UP000051576"/>
    </source>
</evidence>
<sequence>MKKIELAATWLKNNLGLFRCPDCQQPFIQVKDNSVYCQQGHVFDLSRKGTLFLTKHHSANNYDDKKFWQARQRLLQHGLFDPIYAKIAAMLPKRPLNILDAGCGQGAALKYLAQQRDFSDQLVGFDLSKAAINLATQIKQPAFFCVADLAILPFSNQSFDILLDIFTPSAYTEFQRIVRANGLLIKVIPANDYLIELRHLLYEKSSVHYQYSNEKVQRLFFQHYPQARQVRISYHFSLRNPDFQDLLQMTPLQWGASQKQLLWAAEQDLAQITIDVDLLIANFN</sequence>
<dbReference type="RefSeq" id="WP_010579658.1">
    <property type="nucleotide sequence ID" value="NZ_AHYZ01000028.1"/>
</dbReference>
<dbReference type="AlphaFoldDB" id="A0A0R2C351"/>
<dbReference type="PANTHER" id="PTHR43464:SF19">
    <property type="entry name" value="UBIQUINONE BIOSYNTHESIS O-METHYLTRANSFERASE, MITOCHONDRIAL"/>
    <property type="match status" value="1"/>
</dbReference>
<dbReference type="InterPro" id="IPR025714">
    <property type="entry name" value="Methyltranfer_dom"/>
</dbReference>
<evidence type="ECO:0000256" key="2">
    <source>
        <dbReference type="ARBA" id="ARBA00022679"/>
    </source>
</evidence>
<protein>
    <submittedName>
        <fullName evidence="8">23S rRNA m(1)G 745 methyltransferase</fullName>
    </submittedName>
</protein>
<dbReference type="Proteomes" id="UP000051576">
    <property type="component" value="Unassembled WGS sequence"/>
</dbReference>
<feature type="binding site" evidence="4">
    <location>
        <position position="37"/>
    </location>
    <ligand>
        <name>Zn(2+)</name>
        <dbReference type="ChEBI" id="CHEBI:29105"/>
    </ligand>
</feature>
<dbReference type="InterPro" id="IPR029063">
    <property type="entry name" value="SAM-dependent_MTases_sf"/>
</dbReference>
<keyword evidence="9" id="KW-1185">Reference proteome</keyword>
<evidence type="ECO:0000313" key="8">
    <source>
        <dbReference type="EMBL" id="KRM86287.1"/>
    </source>
</evidence>
<keyword evidence="4" id="KW-0862">Zinc</keyword>
<evidence type="ECO:0000256" key="3">
    <source>
        <dbReference type="ARBA" id="ARBA00022691"/>
    </source>
</evidence>
<feature type="binding site" evidence="5">
    <location>
        <position position="193"/>
    </location>
    <ligand>
        <name>S-adenosyl-L-methionine</name>
        <dbReference type="ChEBI" id="CHEBI:59789"/>
    </ligand>
</feature>
<keyword evidence="4" id="KW-0479">Metal-binding</keyword>
<gene>
    <name evidence="8" type="ORF">FD21_GL001693</name>
</gene>
<evidence type="ECO:0000256" key="1">
    <source>
        <dbReference type="ARBA" id="ARBA00022603"/>
    </source>
</evidence>
<dbReference type="GO" id="GO:0008168">
    <property type="term" value="F:methyltransferase activity"/>
    <property type="evidence" value="ECO:0007669"/>
    <property type="project" value="UniProtKB-KW"/>
</dbReference>
<evidence type="ECO:0000259" key="7">
    <source>
        <dbReference type="Pfam" id="PF21302"/>
    </source>
</evidence>
<feature type="domain" description="23S rRNA (guanine(745)-N(1))-methyltransferase N-terminal" evidence="7">
    <location>
        <begin position="18"/>
        <end position="50"/>
    </location>
</feature>
<accession>A0A0R2C351</accession>
<dbReference type="GO" id="GO:0046872">
    <property type="term" value="F:metal ion binding"/>
    <property type="evidence" value="ECO:0007669"/>
    <property type="project" value="UniProtKB-KW"/>
</dbReference>
<dbReference type="PATRIC" id="fig|1133569.4.peg.1838"/>
<dbReference type="eggNOG" id="COG2226">
    <property type="taxonomic scope" value="Bacteria"/>
</dbReference>